<dbReference type="Gene3D" id="2.40.70.10">
    <property type="entry name" value="Acid Proteases"/>
    <property type="match status" value="1"/>
</dbReference>
<dbReference type="InterPro" id="IPR021109">
    <property type="entry name" value="Peptidase_aspartic_dom_sf"/>
</dbReference>
<dbReference type="CDD" id="cd00303">
    <property type="entry name" value="retropepsin_like"/>
    <property type="match status" value="1"/>
</dbReference>
<dbReference type="EMBL" id="MCOG01000007">
    <property type="protein sequence ID" value="ORY83427.1"/>
    <property type="molecule type" value="Genomic_DNA"/>
</dbReference>
<dbReference type="STRING" id="1754190.A0A1Y2FIJ6"/>
<organism evidence="1 2">
    <name type="scientific">Neocallimastix californiae</name>
    <dbReference type="NCBI Taxonomy" id="1754190"/>
    <lineage>
        <taxon>Eukaryota</taxon>
        <taxon>Fungi</taxon>
        <taxon>Fungi incertae sedis</taxon>
        <taxon>Chytridiomycota</taxon>
        <taxon>Chytridiomycota incertae sedis</taxon>
        <taxon>Neocallimastigomycetes</taxon>
        <taxon>Neocallimastigales</taxon>
        <taxon>Neocallimastigaceae</taxon>
        <taxon>Neocallimastix</taxon>
    </lineage>
</organism>
<dbReference type="SUPFAM" id="SSF50630">
    <property type="entry name" value="Acid proteases"/>
    <property type="match status" value="1"/>
</dbReference>
<keyword evidence="2" id="KW-1185">Reference proteome</keyword>
<name>A0A1Y2FIJ6_9FUNG</name>
<comment type="caution">
    <text evidence="1">The sequence shown here is derived from an EMBL/GenBank/DDBJ whole genome shotgun (WGS) entry which is preliminary data.</text>
</comment>
<accession>A0A1Y2FIJ6</accession>
<reference evidence="1 2" key="1">
    <citation type="submission" date="2016-08" db="EMBL/GenBank/DDBJ databases">
        <title>A Parts List for Fungal Cellulosomes Revealed by Comparative Genomics.</title>
        <authorList>
            <consortium name="DOE Joint Genome Institute"/>
            <person name="Haitjema C.H."/>
            <person name="Gilmore S.P."/>
            <person name="Henske J.K."/>
            <person name="Solomon K.V."/>
            <person name="De Groot R."/>
            <person name="Kuo A."/>
            <person name="Mondo S.J."/>
            <person name="Salamov A.A."/>
            <person name="Labutti K."/>
            <person name="Zhao Z."/>
            <person name="Chiniquy J."/>
            <person name="Barry K."/>
            <person name="Brewer H.M."/>
            <person name="Purvine S.O."/>
            <person name="Wright A.T."/>
            <person name="Boxma B."/>
            <person name="Van Alen T."/>
            <person name="Hackstein J.H."/>
            <person name="Baker S.E."/>
            <person name="Grigoriev I.V."/>
            <person name="O'Malley M.A."/>
        </authorList>
    </citation>
    <scope>NUCLEOTIDE SEQUENCE [LARGE SCALE GENOMIC DNA]</scope>
    <source>
        <strain evidence="1 2">G1</strain>
    </source>
</reference>
<dbReference type="AlphaFoldDB" id="A0A1Y2FIJ6"/>
<evidence type="ECO:0000313" key="2">
    <source>
        <dbReference type="Proteomes" id="UP000193920"/>
    </source>
</evidence>
<protein>
    <recommendedName>
        <fullName evidence="3">Peptidase A2 domain-containing protein</fullName>
    </recommendedName>
</protein>
<dbReference type="Proteomes" id="UP000193920">
    <property type="component" value="Unassembled WGS sequence"/>
</dbReference>
<gene>
    <name evidence="1" type="ORF">LY90DRAFT_255042</name>
</gene>
<evidence type="ECO:0000313" key="1">
    <source>
        <dbReference type="EMBL" id="ORY83427.1"/>
    </source>
</evidence>
<evidence type="ECO:0008006" key="3">
    <source>
        <dbReference type="Google" id="ProtNLM"/>
    </source>
</evidence>
<dbReference type="OrthoDB" id="2179436at2759"/>
<proteinExistence type="predicted"/>
<sequence>MLKNNKEYNLYEALNNTNANISFAQLFAVSPSLRKLCSKGLKLNNEDLRHINMIQNFDIEDSDMSTVDETINELDYALKNNTLQFVKAPEKPINQLYSVNKSNIATVLGFVDNISSKILIDTGSGVNVIKKSFYNKISKNHNAILKEKTYFKLASNAVVSADHVVFLCLEFDKLKINSMFWILDDTDECYDIILGRNSQKENRLYIDPDDDGLYMKRDGKTSLCVAAPVSVPSHQRVIFYISLAAKISDNIKSDNSIIPNPSPLNNLLDSFNDIYINPIEEEKLPSISLDDIGEKYIAINLINNTTYSDLNEEKRVASLKDILNNDKKLQILLKNFDDVLIDSIDRIRTANAEPHSISLTNSKPIKLRPYKISLEQSLALKKEIKKLLDHV</sequence>